<feature type="region of interest" description="Disordered" evidence="1">
    <location>
        <begin position="29"/>
        <end position="49"/>
    </location>
</feature>
<feature type="region of interest" description="Disordered" evidence="1">
    <location>
        <begin position="247"/>
        <end position="278"/>
    </location>
</feature>
<keyword evidence="3" id="KW-1185">Reference proteome</keyword>
<feature type="compositionally biased region" description="Polar residues" evidence="1">
    <location>
        <begin position="247"/>
        <end position="261"/>
    </location>
</feature>
<gene>
    <name evidence="2" type="ORF">OBBRIDRAFT_108704</name>
</gene>
<sequence>MLTTHSDISKINHEVSSLSVNETSKLATSLGHAAGHTHRDTKTTLPRDPLADAAQNKSTINGHLHTVSTLSPVIDELPLRSSATMLDFATPSFFREDIIPEDSAPNTVSSSITSDLLPLGSHHSDTIVTPDHVPPSVEEFDALLRACTIALGLPCGVDYRVNGGLNDGEREMGYLSTDVGKDEDASRHMVASSSTPDRGTDLVTDDTWSGVAASEMVLRNQITTKNARDAGSEPLFSISNTGANGLQEVPTQYLQSLQPDPQCTGVDGSSFVASKGTS</sequence>
<reference evidence="2 3" key="1">
    <citation type="submission" date="2016-07" db="EMBL/GenBank/DDBJ databases">
        <title>Draft genome of the white-rot fungus Obba rivulosa 3A-2.</title>
        <authorList>
            <consortium name="DOE Joint Genome Institute"/>
            <person name="Miettinen O."/>
            <person name="Riley R."/>
            <person name="Acob R."/>
            <person name="Barry K."/>
            <person name="Cullen D."/>
            <person name="De Vries R."/>
            <person name="Hainaut M."/>
            <person name="Hatakka A."/>
            <person name="Henrissat B."/>
            <person name="Hilden K."/>
            <person name="Kuo R."/>
            <person name="Labutti K."/>
            <person name="Lipzen A."/>
            <person name="Makela M.R."/>
            <person name="Sandor L."/>
            <person name="Spatafora J.W."/>
            <person name="Grigoriev I.V."/>
            <person name="Hibbett D.S."/>
        </authorList>
    </citation>
    <scope>NUCLEOTIDE SEQUENCE [LARGE SCALE GENOMIC DNA]</scope>
    <source>
        <strain evidence="2 3">3A-2</strain>
    </source>
</reference>
<name>A0A8E2APB9_9APHY</name>
<protein>
    <submittedName>
        <fullName evidence="2">Uncharacterized protein</fullName>
    </submittedName>
</protein>
<organism evidence="2 3">
    <name type="scientific">Obba rivulosa</name>
    <dbReference type="NCBI Taxonomy" id="1052685"/>
    <lineage>
        <taxon>Eukaryota</taxon>
        <taxon>Fungi</taxon>
        <taxon>Dikarya</taxon>
        <taxon>Basidiomycota</taxon>
        <taxon>Agaricomycotina</taxon>
        <taxon>Agaricomycetes</taxon>
        <taxon>Polyporales</taxon>
        <taxon>Gelatoporiaceae</taxon>
        <taxon>Obba</taxon>
    </lineage>
</organism>
<evidence type="ECO:0000313" key="3">
    <source>
        <dbReference type="Proteomes" id="UP000250043"/>
    </source>
</evidence>
<dbReference type="AlphaFoldDB" id="A0A8E2APB9"/>
<proteinExistence type="predicted"/>
<dbReference type="EMBL" id="KV722460">
    <property type="protein sequence ID" value="OCH88176.1"/>
    <property type="molecule type" value="Genomic_DNA"/>
</dbReference>
<evidence type="ECO:0000256" key="1">
    <source>
        <dbReference type="SAM" id="MobiDB-lite"/>
    </source>
</evidence>
<evidence type="ECO:0000313" key="2">
    <source>
        <dbReference type="EMBL" id="OCH88176.1"/>
    </source>
</evidence>
<feature type="region of interest" description="Disordered" evidence="1">
    <location>
        <begin position="183"/>
        <end position="203"/>
    </location>
</feature>
<accession>A0A8E2APB9</accession>
<dbReference type="Proteomes" id="UP000250043">
    <property type="component" value="Unassembled WGS sequence"/>
</dbReference>